<gene>
    <name evidence="5" type="primary">C5_0</name>
    <name evidence="5" type="ORF">N1851_030286</name>
</gene>
<dbReference type="InterPro" id="IPR009048">
    <property type="entry name" value="A-macroglobulin_rcpt-bd"/>
</dbReference>
<dbReference type="Gene3D" id="2.60.40.690">
    <property type="entry name" value="Alpha-macroglobulin, receptor-binding domain"/>
    <property type="match status" value="1"/>
</dbReference>
<comment type="subcellular location">
    <subcellularLocation>
        <location evidence="1">Secreted</location>
    </subcellularLocation>
</comment>
<organism evidence="5 6">
    <name type="scientific">Merluccius polli</name>
    <name type="common">Benguela hake</name>
    <name type="synonym">Merluccius cadenati</name>
    <dbReference type="NCBI Taxonomy" id="89951"/>
    <lineage>
        <taxon>Eukaryota</taxon>
        <taxon>Metazoa</taxon>
        <taxon>Chordata</taxon>
        <taxon>Craniata</taxon>
        <taxon>Vertebrata</taxon>
        <taxon>Euteleostomi</taxon>
        <taxon>Actinopterygii</taxon>
        <taxon>Neopterygii</taxon>
        <taxon>Teleostei</taxon>
        <taxon>Neoteleostei</taxon>
        <taxon>Acanthomorphata</taxon>
        <taxon>Zeiogadaria</taxon>
        <taxon>Gadariae</taxon>
        <taxon>Gadiformes</taxon>
        <taxon>Gadoidei</taxon>
        <taxon>Merlucciidae</taxon>
        <taxon>Merluccius</taxon>
    </lineage>
</organism>
<dbReference type="PANTHER" id="PTHR11412:SF83">
    <property type="entry name" value="COMPLEMENT C5"/>
    <property type="match status" value="1"/>
</dbReference>
<dbReference type="Gene3D" id="1.20.91.20">
    <property type="entry name" value="Anaphylotoxins (complement system)"/>
    <property type="match status" value="3"/>
</dbReference>
<dbReference type="SMART" id="SM01361">
    <property type="entry name" value="A2M_recep"/>
    <property type="match status" value="1"/>
</dbReference>
<protein>
    <submittedName>
        <fullName evidence="5">Complement C5</fullName>
    </submittedName>
</protein>
<dbReference type="EMBL" id="JAOPHQ010005733">
    <property type="protein sequence ID" value="KAK0134147.1"/>
    <property type="molecule type" value="Genomic_DNA"/>
</dbReference>
<dbReference type="SMART" id="SM01359">
    <property type="entry name" value="A2M_N_2"/>
    <property type="match status" value="1"/>
</dbReference>
<dbReference type="InterPro" id="IPR036595">
    <property type="entry name" value="A-macroglobulin_rcpt-bd_sf"/>
</dbReference>
<dbReference type="Gene3D" id="2.60.120.1540">
    <property type="match status" value="1"/>
</dbReference>
<comment type="caution">
    <text evidence="5">The sequence shown here is derived from an EMBL/GenBank/DDBJ whole genome shotgun (WGS) entry which is preliminary data.</text>
</comment>
<evidence type="ECO:0000256" key="3">
    <source>
        <dbReference type="ARBA" id="ARBA00023157"/>
    </source>
</evidence>
<dbReference type="SMART" id="SM01360">
    <property type="entry name" value="A2M"/>
    <property type="match status" value="1"/>
</dbReference>
<evidence type="ECO:0000313" key="5">
    <source>
        <dbReference type="EMBL" id="KAK0134147.1"/>
    </source>
</evidence>
<keyword evidence="3" id="KW-1015">Disulfide bond</keyword>
<reference evidence="5" key="1">
    <citation type="journal article" date="2023" name="Front. Mar. Sci.">
        <title>A new Merluccius polli reference genome to investigate the effects of global change in West African waters.</title>
        <authorList>
            <person name="Mateo J.L."/>
            <person name="Blanco-Fernandez C."/>
            <person name="Garcia-Vazquez E."/>
            <person name="Machado-Schiaffino G."/>
        </authorList>
    </citation>
    <scope>NUCLEOTIDE SEQUENCE</scope>
    <source>
        <strain evidence="5">C29</strain>
        <tissue evidence="5">Fin</tissue>
    </source>
</reference>
<keyword evidence="2" id="KW-0964">Secreted</keyword>
<dbReference type="PANTHER" id="PTHR11412">
    <property type="entry name" value="MACROGLOBULIN / COMPLEMENT"/>
    <property type="match status" value="1"/>
</dbReference>
<evidence type="ECO:0000256" key="1">
    <source>
        <dbReference type="ARBA" id="ARBA00004613"/>
    </source>
</evidence>
<dbReference type="Gene3D" id="6.10.270.10">
    <property type="match status" value="1"/>
</dbReference>
<dbReference type="Pfam" id="PF17789">
    <property type="entry name" value="MG4"/>
    <property type="match status" value="1"/>
</dbReference>
<dbReference type="Pfam" id="PF07677">
    <property type="entry name" value="A2M_recep"/>
    <property type="match status" value="1"/>
</dbReference>
<dbReference type="Proteomes" id="UP001174136">
    <property type="component" value="Unassembled WGS sequence"/>
</dbReference>
<dbReference type="InterPro" id="IPR008930">
    <property type="entry name" value="Terpenoid_cyclase/PrenylTrfase"/>
</dbReference>
<dbReference type="Gene3D" id="2.60.40.1940">
    <property type="match status" value="1"/>
</dbReference>
<dbReference type="InterPro" id="IPR000020">
    <property type="entry name" value="Anaphylatoxin/fibulin"/>
</dbReference>
<feature type="domain" description="Anaphylatoxin-like" evidence="4">
    <location>
        <begin position="508"/>
        <end position="545"/>
    </location>
</feature>
<dbReference type="SUPFAM" id="SSF48239">
    <property type="entry name" value="Terpenoid cyclases/Protein prenyltransferases"/>
    <property type="match status" value="1"/>
</dbReference>
<dbReference type="InterPro" id="IPR040839">
    <property type="entry name" value="MG4"/>
</dbReference>
<dbReference type="InterPro" id="IPR011625">
    <property type="entry name" value="A2M_N_BRD"/>
</dbReference>
<name>A0AA47M604_MERPO</name>
<evidence type="ECO:0000256" key="2">
    <source>
        <dbReference type="ARBA" id="ARBA00022525"/>
    </source>
</evidence>
<dbReference type="Pfam" id="PF07703">
    <property type="entry name" value="A2M_BRD"/>
    <property type="match status" value="1"/>
</dbReference>
<dbReference type="Pfam" id="PF00207">
    <property type="entry name" value="A2M"/>
    <property type="match status" value="1"/>
</dbReference>
<dbReference type="Gene3D" id="2.20.130.20">
    <property type="match status" value="1"/>
</dbReference>
<dbReference type="Pfam" id="PF21309">
    <property type="entry name" value="C5_CUB"/>
    <property type="match status" value="1"/>
</dbReference>
<dbReference type="InterPro" id="IPR041555">
    <property type="entry name" value="MG3"/>
</dbReference>
<dbReference type="Pfam" id="PF07678">
    <property type="entry name" value="TED_complement"/>
    <property type="match status" value="1"/>
</dbReference>
<dbReference type="Pfam" id="PF01759">
    <property type="entry name" value="NTR"/>
    <property type="match status" value="1"/>
</dbReference>
<dbReference type="GO" id="GO:0005615">
    <property type="term" value="C:extracellular space"/>
    <property type="evidence" value="ECO:0007669"/>
    <property type="project" value="InterPro"/>
</dbReference>
<dbReference type="InterPro" id="IPR013783">
    <property type="entry name" value="Ig-like_fold"/>
</dbReference>
<dbReference type="SUPFAM" id="SSF49410">
    <property type="entry name" value="Alpha-macroglobulin receptor domain"/>
    <property type="match status" value="1"/>
</dbReference>
<dbReference type="SUPFAM" id="SSF47686">
    <property type="entry name" value="Anaphylotoxins (complement system)"/>
    <property type="match status" value="3"/>
</dbReference>
<sequence length="1645" mass="184046">MDNSNVTCYNSDHRLGVWSIHATYSEDFDTKAVAAFQVKEYVLPSIAITVKPEKNFISTDNFQRFAFRISASYVHGAPVKGGVVFIRYGYISGKKEPVIIPNLLTRKLLSSSGVVDVTEDIKACLAKTGDFTLESLNGKYLYITVLVEEYRGGISEETEYTSVKFLKSPYSLHLISTPRFIKPGLSYNIKMLVRDHLGQPQAGIPVNLVDKCIIQGMHHPCGCTGFQESNRDGFFDQTCNINSEVTMAVLKFETADPALSAEGQASFTLEAPVYSSPNRRYLYINPPGRLKVGHWVYIQVFATMPNHLRAETVNYLVLSKGKVLAFGVGETAEIVYKRNQLVRFKVTPEMTPSIRLVIYYLVDGEVVADSLWIDVEGKCVNGLQTKLDYRGWDHRPESHLLMDVSTNQDGFLALSAVDTAIFPLRRNHKDPLNMVLRHIEHSDQGCGGGGGKDAQGVFQLAGLTLLTNAITQQSQSDGTCQDVVRAKRSLTEDQRNAIVAGYENLGPCCQRGFRYVPRSVTCEQYAMQSVDEKHGPCRKALQDCCEINLKHIQDDLQHSQAVLMRTKRSLTEEQRNATVDGYKNLGPCCQRGFGYVPRSVTCEQYAMQSVNKKHGPCRKALQDCCERNLEHIPDDLQHSPAVLMRKKRSLTEEQRNATVAGYKNLGPCCQRGFGYVPSSVTCEQYAMQSVNKKHGPCRKALQDCCERNLEHIPDDLQHSRVDMGSDLDTVPSMVRSYFPESWLWEVQPTREKRLSINRTLPHSLTTWEITAVGMFPNGICVQDPVQVSVTLPVSVNIPLPYQLIRGEQLELFGSVYNQNPEPLTYCVTLTVGPEFCLLHSVSVGDKGLRSTACKWEILSGSGVVKAGPFTLVGLQPGEHTLTFTLRTQHGTRDIVQKKLRVVPEGVRKETISDGRLDPKSLYGLEKRRVTLKNRLLYNLVPDSSVERVISISGEIMGELLSVLLDPEGLRKLVNWPGGSVDAGLDEVLPFIHVYRYLEENARWSVLGGDTRQSSLNLRQRIKAGVANVLSYKVKEQPSAYSMWKNGEPSTRLTAKVVMTFGLLKDVILVDYTSLGQSVNWLISSAQNGDGSFKELLAESKRVTADDKDQSVYLTSFVLISLKRATQIRDPALRLQSQEDAMVQAANYISQHALDVKSVYVRAVATYALTYFDLDNEIASQLFDSLKDMALEKGNPVEQRYWQESKVAEWLKPDESSGLTVETTAYVLLTALLKWESAYIKPILTWLTQDQHYGGGFYSTQDIVLTLEAFNEYSKKLFRSSLNMDITVRSGNDILSDVELRETTPMSRPIQVPNYGDITVSTGFGNGVSHVTLKTVYYQTTVSSQNCNFDFNIEISKHNDDETESGLTVLEIQLPTGVQANVHELRQFMDGDIPAVLHYTLSGNMVVIQTDLVPSDTYRCVGFRVRPEVQVVGAANSVFRVYEKQGRGRCEKQFAFKKQDLQRLCLEDRCQCMTGTVIHLLGFTFHWSKLSLPHMNKVLLAPHTEEPTQPLQQNNALLRPAMIISYMVKIMSAVAEGDFMTYRATVVQVLKRADQEFEGVMPGVTIDLVKKATCSSIELPTDAHFLVQGSRGSEVLSDDNKRYRFPLDSNAVLELLPNCMPSSSACLKQEVSEYEEDLLIFGCSNA</sequence>
<proteinExistence type="predicted"/>
<accession>A0AA47M604</accession>
<dbReference type="Gene3D" id="1.50.10.20">
    <property type="match status" value="1"/>
</dbReference>
<dbReference type="PROSITE" id="PS01178">
    <property type="entry name" value="ANAPHYLATOXIN_2"/>
    <property type="match status" value="1"/>
</dbReference>
<dbReference type="InterPro" id="IPR048843">
    <property type="entry name" value="C5_CUB"/>
</dbReference>
<dbReference type="SMART" id="SM00104">
    <property type="entry name" value="ANATO"/>
    <property type="match status" value="3"/>
</dbReference>
<dbReference type="Gene3D" id="2.60.40.10">
    <property type="entry name" value="Immunoglobulins"/>
    <property type="match status" value="2"/>
</dbReference>
<dbReference type="Gene3D" id="2.40.50.120">
    <property type="match status" value="1"/>
</dbReference>
<dbReference type="Pfam" id="PF17791">
    <property type="entry name" value="MG3"/>
    <property type="match status" value="1"/>
</dbReference>
<dbReference type="InterPro" id="IPR008993">
    <property type="entry name" value="TIMP-like_OB-fold"/>
</dbReference>
<evidence type="ECO:0000313" key="6">
    <source>
        <dbReference type="Proteomes" id="UP001174136"/>
    </source>
</evidence>
<dbReference type="Gene3D" id="2.60.40.1930">
    <property type="match status" value="1"/>
</dbReference>
<dbReference type="InterPro" id="IPR018933">
    <property type="entry name" value="Netrin_module_non-TIMP"/>
</dbReference>
<keyword evidence="6" id="KW-1185">Reference proteome</keyword>
<dbReference type="InterPro" id="IPR018081">
    <property type="entry name" value="Anaphylatoxin_comp_syst"/>
</dbReference>
<evidence type="ECO:0000259" key="4">
    <source>
        <dbReference type="PROSITE" id="PS01178"/>
    </source>
</evidence>
<dbReference type="SUPFAM" id="SSF50242">
    <property type="entry name" value="TIMP-like"/>
    <property type="match status" value="1"/>
</dbReference>
<dbReference type="InterPro" id="IPR001599">
    <property type="entry name" value="Macroglobln_a2"/>
</dbReference>
<dbReference type="InterPro" id="IPR011626">
    <property type="entry name" value="Alpha-macroglobulin_TED"/>
</dbReference>
<dbReference type="GO" id="GO:0004866">
    <property type="term" value="F:endopeptidase inhibitor activity"/>
    <property type="evidence" value="ECO:0007669"/>
    <property type="project" value="InterPro"/>
</dbReference>
<dbReference type="InterPro" id="IPR050473">
    <property type="entry name" value="A2M/Complement_sys"/>
</dbReference>